<dbReference type="HOGENOM" id="CLU_169492_0_0_10"/>
<dbReference type="InterPro" id="IPR007712">
    <property type="entry name" value="RelE/ParE_toxin"/>
</dbReference>
<dbReference type="AlphaFoldDB" id="K5ZAJ0"/>
<dbReference type="EMBL" id="AGZO01000037">
    <property type="protein sequence ID" value="EKN08205.1"/>
    <property type="molecule type" value="Genomic_DNA"/>
</dbReference>
<evidence type="ECO:0000256" key="4">
    <source>
        <dbReference type="ARBA" id="ARBA00022759"/>
    </source>
</evidence>
<comment type="caution">
    <text evidence="7">The sequence shown here is derived from an EMBL/GenBank/DDBJ whole genome shotgun (WGS) entry which is preliminary data.</text>
</comment>
<dbReference type="Pfam" id="PF06769">
    <property type="entry name" value="YoeB_toxin"/>
    <property type="match status" value="1"/>
</dbReference>
<evidence type="ECO:0000256" key="5">
    <source>
        <dbReference type="ARBA" id="ARBA00022801"/>
    </source>
</evidence>
<dbReference type="NCBIfam" id="TIGR02116">
    <property type="entry name" value="toxin_Txe_YoeB"/>
    <property type="match status" value="1"/>
</dbReference>
<comment type="similarity">
    <text evidence="1">Belongs to the YoeB family.</text>
</comment>
<evidence type="ECO:0000313" key="8">
    <source>
        <dbReference type="Proteomes" id="UP000006330"/>
    </source>
</evidence>
<dbReference type="PANTHER" id="PTHR38039">
    <property type="entry name" value="TOXIN YOEB"/>
    <property type="match status" value="1"/>
</dbReference>
<keyword evidence="3" id="KW-0540">Nuclease</keyword>
<dbReference type="InterPro" id="IPR009614">
    <property type="entry name" value="YoeB_toxin"/>
</dbReference>
<dbReference type="RefSeq" id="WP_007658547.1">
    <property type="nucleotide sequence ID" value="NZ_JH976476.1"/>
</dbReference>
<dbReference type="GO" id="GO:0006401">
    <property type="term" value="P:RNA catabolic process"/>
    <property type="evidence" value="ECO:0007669"/>
    <property type="project" value="InterPro"/>
</dbReference>
<evidence type="ECO:0000256" key="3">
    <source>
        <dbReference type="ARBA" id="ARBA00022722"/>
    </source>
</evidence>
<dbReference type="Proteomes" id="UP000006330">
    <property type="component" value="Unassembled WGS sequence"/>
</dbReference>
<reference evidence="7 8" key="1">
    <citation type="submission" date="2012-02" db="EMBL/GenBank/DDBJ databases">
        <title>The Genome Sequence of Parabacteroides goldsteinii CL02T12C30.</title>
        <authorList>
            <consortium name="The Broad Institute Genome Sequencing Platform"/>
            <person name="Earl A."/>
            <person name="Ward D."/>
            <person name="Feldgarden M."/>
            <person name="Gevers D."/>
            <person name="Zitomersky N.L."/>
            <person name="Coyne M.J."/>
            <person name="Comstock L.E."/>
            <person name="Young S.K."/>
            <person name="Zeng Q."/>
            <person name="Gargeya S."/>
            <person name="Fitzgerald M."/>
            <person name="Haas B."/>
            <person name="Abouelleil A."/>
            <person name="Alvarado L."/>
            <person name="Arachchi H.M."/>
            <person name="Berlin A."/>
            <person name="Chapman S.B."/>
            <person name="Gearin G."/>
            <person name="Goldberg J."/>
            <person name="Griggs A."/>
            <person name="Gujja S."/>
            <person name="Hansen M."/>
            <person name="Heiman D."/>
            <person name="Howarth C."/>
            <person name="Larimer J."/>
            <person name="Lui A."/>
            <person name="MacDonald P.J.P."/>
            <person name="McCowen C."/>
            <person name="Montmayeur A."/>
            <person name="Murphy C."/>
            <person name="Neiman D."/>
            <person name="Pearson M."/>
            <person name="Priest M."/>
            <person name="Roberts A."/>
            <person name="Saif S."/>
            <person name="Shea T."/>
            <person name="Sisk P."/>
            <person name="Stolte C."/>
            <person name="Sykes S."/>
            <person name="Wortman J."/>
            <person name="Nusbaum C."/>
            <person name="Birren B."/>
        </authorList>
    </citation>
    <scope>NUCLEOTIDE SEQUENCE [LARGE SCALE GENOMIC DNA]</scope>
    <source>
        <strain evidence="7 8">CL02T12C30</strain>
    </source>
</reference>
<keyword evidence="5" id="KW-0378">Hydrolase</keyword>
<dbReference type="Gene3D" id="3.30.2310.20">
    <property type="entry name" value="RelE-like"/>
    <property type="match status" value="1"/>
</dbReference>
<dbReference type="InterPro" id="IPR035093">
    <property type="entry name" value="RelE/ParE_toxin_dom_sf"/>
</dbReference>
<sequence>MYKVIPTKQVLNDIESFKRAGDKTSLKKIYSLIEELYEHPYTGTGKPESLRGNWSGYWSRRINKKDRLIYAVEEDKVIVTVVQAKEHYND</sequence>
<keyword evidence="2" id="KW-1277">Toxin-antitoxin system</keyword>
<evidence type="ECO:0000256" key="1">
    <source>
        <dbReference type="ARBA" id="ARBA00008172"/>
    </source>
</evidence>
<dbReference type="PANTHER" id="PTHR38039:SF1">
    <property type="entry name" value="TOXIN YOEB"/>
    <property type="match status" value="1"/>
</dbReference>
<dbReference type="GO" id="GO:0004519">
    <property type="term" value="F:endonuclease activity"/>
    <property type="evidence" value="ECO:0007669"/>
    <property type="project" value="UniProtKB-KW"/>
</dbReference>
<dbReference type="SUPFAM" id="SSF143011">
    <property type="entry name" value="RelE-like"/>
    <property type="match status" value="1"/>
</dbReference>
<proteinExistence type="inferred from homology"/>
<keyword evidence="4" id="KW-0255">Endonuclease</keyword>
<name>K5ZAJ0_9BACT</name>
<evidence type="ECO:0000256" key="6">
    <source>
        <dbReference type="ARBA" id="ARBA00030388"/>
    </source>
</evidence>
<protein>
    <recommendedName>
        <fullName evidence="6">Putative mRNA interferase YoeB</fullName>
    </recommendedName>
</protein>
<organism evidence="7 8">
    <name type="scientific">Parabacteroides goldsteinii CL02T12C30</name>
    <dbReference type="NCBI Taxonomy" id="999418"/>
    <lineage>
        <taxon>Bacteria</taxon>
        <taxon>Pseudomonadati</taxon>
        <taxon>Bacteroidota</taxon>
        <taxon>Bacteroidia</taxon>
        <taxon>Bacteroidales</taxon>
        <taxon>Tannerellaceae</taxon>
        <taxon>Parabacteroides</taxon>
    </lineage>
</organism>
<accession>K5ZAJ0</accession>
<dbReference type="GO" id="GO:0016787">
    <property type="term" value="F:hydrolase activity"/>
    <property type="evidence" value="ECO:0007669"/>
    <property type="project" value="UniProtKB-KW"/>
</dbReference>
<gene>
    <name evidence="7" type="ORF">HMPREF1076_04770</name>
</gene>
<dbReference type="PATRIC" id="fig|999418.3.peg.4835"/>
<evidence type="ECO:0000313" key="7">
    <source>
        <dbReference type="EMBL" id="EKN08205.1"/>
    </source>
</evidence>
<evidence type="ECO:0000256" key="2">
    <source>
        <dbReference type="ARBA" id="ARBA00022649"/>
    </source>
</evidence>
<dbReference type="NCBIfam" id="TIGR02385">
    <property type="entry name" value="RelE_StbE"/>
    <property type="match status" value="1"/>
</dbReference>
<dbReference type="OrthoDB" id="9801102at2"/>